<dbReference type="SFLD" id="SFLDG01081">
    <property type="entry name" value="cleavage_of_the_Ca-Cb_bond_in"/>
    <property type="match status" value="1"/>
</dbReference>
<gene>
    <name evidence="8" type="ORF">B7R76_01305</name>
</gene>
<dbReference type="SUPFAM" id="SSF102114">
    <property type="entry name" value="Radical SAM enzymes"/>
    <property type="match status" value="1"/>
</dbReference>
<dbReference type="Pfam" id="PF04055">
    <property type="entry name" value="Radical_SAM"/>
    <property type="match status" value="1"/>
</dbReference>
<dbReference type="SFLD" id="SFLDF00301">
    <property type="entry name" value="2-iminoacetate_synthase_(ThiH)"/>
    <property type="match status" value="1"/>
</dbReference>
<evidence type="ECO:0000259" key="7">
    <source>
        <dbReference type="SMART" id="SM00876"/>
    </source>
</evidence>
<dbReference type="PANTHER" id="PTHR43583">
    <property type="entry name" value="2-IMINOACETATE SYNTHASE"/>
    <property type="match status" value="1"/>
</dbReference>
<dbReference type="InterPro" id="IPR010722">
    <property type="entry name" value="BATS_dom"/>
</dbReference>
<dbReference type="GO" id="GO:0003824">
    <property type="term" value="F:catalytic activity"/>
    <property type="evidence" value="ECO:0007669"/>
    <property type="project" value="InterPro"/>
</dbReference>
<dbReference type="InterPro" id="IPR034428">
    <property type="entry name" value="ThiH/NoCL/HydG-like"/>
</dbReference>
<dbReference type="SMART" id="SM00876">
    <property type="entry name" value="BATS"/>
    <property type="match status" value="1"/>
</dbReference>
<evidence type="ECO:0000313" key="8">
    <source>
        <dbReference type="EMBL" id="PNH19551.1"/>
    </source>
</evidence>
<evidence type="ECO:0000256" key="2">
    <source>
        <dbReference type="ARBA" id="ARBA00022485"/>
    </source>
</evidence>
<dbReference type="SFLD" id="SFLDG01060">
    <property type="entry name" value="BATS_domain_containing"/>
    <property type="match status" value="1"/>
</dbReference>
<organism evidence="8 9">
    <name type="scientific">Mageeibacillus indolicus</name>
    <dbReference type="NCBI Taxonomy" id="884684"/>
    <lineage>
        <taxon>Bacteria</taxon>
        <taxon>Bacillati</taxon>
        <taxon>Bacillota</taxon>
        <taxon>Clostridia</taxon>
        <taxon>Eubacteriales</taxon>
        <taxon>Oscillospiraceae</taxon>
        <taxon>Mageeibacillus</taxon>
    </lineage>
</organism>
<keyword evidence="2" id="KW-0004">4Fe-4S</keyword>
<name>A0A2J8B449_9FIRM</name>
<evidence type="ECO:0000313" key="9">
    <source>
        <dbReference type="Proteomes" id="UP000236394"/>
    </source>
</evidence>
<dbReference type="InterPro" id="IPR012726">
    <property type="entry name" value="ThiH"/>
</dbReference>
<dbReference type="GO" id="GO:0009228">
    <property type="term" value="P:thiamine biosynthetic process"/>
    <property type="evidence" value="ECO:0007669"/>
    <property type="project" value="InterPro"/>
</dbReference>
<keyword evidence="3" id="KW-0949">S-adenosyl-L-methionine</keyword>
<comment type="cofactor">
    <cofactor evidence="1">
        <name>[4Fe-4S] cluster</name>
        <dbReference type="ChEBI" id="CHEBI:49883"/>
    </cofactor>
</comment>
<evidence type="ECO:0000256" key="6">
    <source>
        <dbReference type="ARBA" id="ARBA00023014"/>
    </source>
</evidence>
<feature type="domain" description="Biotin and thiamin synthesis-associated" evidence="7">
    <location>
        <begin position="270"/>
        <end position="378"/>
    </location>
</feature>
<protein>
    <submittedName>
        <fullName evidence="8">2-iminoacetate synthase ThiH</fullName>
    </submittedName>
</protein>
<dbReference type="Proteomes" id="UP000236394">
    <property type="component" value="Unassembled WGS sequence"/>
</dbReference>
<dbReference type="PANTHER" id="PTHR43583:SF1">
    <property type="entry name" value="2-IMINOACETATE SYNTHASE"/>
    <property type="match status" value="1"/>
</dbReference>
<dbReference type="EMBL" id="NBZD01000001">
    <property type="protein sequence ID" value="PNH19551.1"/>
    <property type="molecule type" value="Genomic_DNA"/>
</dbReference>
<keyword evidence="4" id="KW-0479">Metal-binding</keyword>
<proteinExistence type="predicted"/>
<dbReference type="InterPro" id="IPR013785">
    <property type="entry name" value="Aldolase_TIM"/>
</dbReference>
<dbReference type="Pfam" id="PF06968">
    <property type="entry name" value="BATS"/>
    <property type="match status" value="1"/>
</dbReference>
<dbReference type="SFLD" id="SFLDS00029">
    <property type="entry name" value="Radical_SAM"/>
    <property type="match status" value="1"/>
</dbReference>
<keyword evidence="6" id="KW-0411">Iron-sulfur</keyword>
<sequence>MQNKTVFDYLPDMDVISEEIPNAIAAGWEKQKLRTVTEADMKMVLAKERLSPDDYFILISPIAEKFMPEMAAKAESLRRRYFGNNVYAFSPLYIANYCENGCRYCGFNAQSSIKRSMLTTAEIEAEMQALAAEGIEDVLLLTGESARFSSVAYIETAVGIARKYFRVVGLEVYPANVADYRRWQMAGADFVTAFQETYDPTVYDYCHPYGHKRSIIYRMNTQERAIMGGMRGVGFGALFGLSDPLHDAYALGLHAYLIQRKYPQVEIAISFPRIRPTHGTSGVGDTHKIGEKKLMQYILAMRIFLPFAAITVSTRERKEFRDAAMAWGATKISASVDTGIGRRCNAHAEDEGEEQFVIADTRTLHEIETDLEEKGLYVLRNDYIRL</sequence>
<dbReference type="OMA" id="YLAMEVQ"/>
<comment type="caution">
    <text evidence="8">The sequence shown here is derived from an EMBL/GenBank/DDBJ whole genome shotgun (WGS) entry which is preliminary data.</text>
</comment>
<dbReference type="InterPro" id="IPR007197">
    <property type="entry name" value="rSAM"/>
</dbReference>
<dbReference type="GO" id="GO:0051539">
    <property type="term" value="F:4 iron, 4 sulfur cluster binding"/>
    <property type="evidence" value="ECO:0007669"/>
    <property type="project" value="UniProtKB-KW"/>
</dbReference>
<evidence type="ECO:0000256" key="1">
    <source>
        <dbReference type="ARBA" id="ARBA00001966"/>
    </source>
</evidence>
<keyword evidence="5" id="KW-0408">Iron</keyword>
<reference evidence="9" key="1">
    <citation type="submission" date="2017-04" db="EMBL/GenBank/DDBJ databases">
        <authorList>
            <person name="Bumgarner R.E."/>
            <person name="Fredricks D.N."/>
            <person name="Srinivasan S."/>
        </authorList>
    </citation>
    <scope>NUCLEOTIDE SEQUENCE [LARGE SCALE GENOMIC DNA]</scope>
    <source>
        <strain evidence="9">KA00405</strain>
    </source>
</reference>
<dbReference type="AlphaFoldDB" id="A0A2J8B449"/>
<evidence type="ECO:0000256" key="5">
    <source>
        <dbReference type="ARBA" id="ARBA00023004"/>
    </source>
</evidence>
<dbReference type="NCBIfam" id="TIGR02351">
    <property type="entry name" value="thiH"/>
    <property type="match status" value="1"/>
</dbReference>
<dbReference type="InterPro" id="IPR058240">
    <property type="entry name" value="rSAM_sf"/>
</dbReference>
<evidence type="ECO:0000256" key="3">
    <source>
        <dbReference type="ARBA" id="ARBA00022691"/>
    </source>
</evidence>
<dbReference type="Gene3D" id="3.20.20.70">
    <property type="entry name" value="Aldolase class I"/>
    <property type="match status" value="1"/>
</dbReference>
<dbReference type="GO" id="GO:0005506">
    <property type="term" value="F:iron ion binding"/>
    <property type="evidence" value="ECO:0007669"/>
    <property type="project" value="InterPro"/>
</dbReference>
<dbReference type="RefSeq" id="WP_012993556.1">
    <property type="nucleotide sequence ID" value="NZ_NBZD01000001.1"/>
</dbReference>
<accession>A0A2J8B449</accession>
<evidence type="ECO:0000256" key="4">
    <source>
        <dbReference type="ARBA" id="ARBA00022723"/>
    </source>
</evidence>